<evidence type="ECO:0000313" key="3">
    <source>
        <dbReference type="Proteomes" id="UP001497516"/>
    </source>
</evidence>
<dbReference type="Proteomes" id="UP001497516">
    <property type="component" value="Chromosome 2"/>
</dbReference>
<dbReference type="EMBL" id="OZ034815">
    <property type="protein sequence ID" value="CAL1371087.1"/>
    <property type="molecule type" value="Genomic_DNA"/>
</dbReference>
<organism evidence="2 3">
    <name type="scientific">Linum trigynum</name>
    <dbReference type="NCBI Taxonomy" id="586398"/>
    <lineage>
        <taxon>Eukaryota</taxon>
        <taxon>Viridiplantae</taxon>
        <taxon>Streptophyta</taxon>
        <taxon>Embryophyta</taxon>
        <taxon>Tracheophyta</taxon>
        <taxon>Spermatophyta</taxon>
        <taxon>Magnoliopsida</taxon>
        <taxon>eudicotyledons</taxon>
        <taxon>Gunneridae</taxon>
        <taxon>Pentapetalae</taxon>
        <taxon>rosids</taxon>
        <taxon>fabids</taxon>
        <taxon>Malpighiales</taxon>
        <taxon>Linaceae</taxon>
        <taxon>Linum</taxon>
    </lineage>
</organism>
<gene>
    <name evidence="2" type="ORF">LTRI10_LOCUS13171</name>
</gene>
<dbReference type="SUPFAM" id="SSF53756">
    <property type="entry name" value="UDP-Glycosyltransferase/glycogen phosphorylase"/>
    <property type="match status" value="1"/>
</dbReference>
<proteinExistence type="predicted"/>
<protein>
    <submittedName>
        <fullName evidence="2">Uncharacterized protein</fullName>
    </submittedName>
</protein>
<accession>A0AAV2DCD2</accession>
<feature type="compositionally biased region" description="Low complexity" evidence="1">
    <location>
        <begin position="87"/>
        <end position="101"/>
    </location>
</feature>
<sequence length="101" mass="11013">MGEEAIVLYPSPAIGHLISMVELGRLILTHRPYFSIHIVLPPLPYQVDVTAPYIASASTPSIIFHRLLQPPRSFPNHLTTRSSCLRPSASASPTSALPSNK</sequence>
<evidence type="ECO:0000313" key="2">
    <source>
        <dbReference type="EMBL" id="CAL1371087.1"/>
    </source>
</evidence>
<dbReference type="AlphaFoldDB" id="A0AAV2DCD2"/>
<keyword evidence="3" id="KW-1185">Reference proteome</keyword>
<dbReference type="Gene3D" id="3.40.50.2000">
    <property type="entry name" value="Glycogen Phosphorylase B"/>
    <property type="match status" value="1"/>
</dbReference>
<reference evidence="2 3" key="1">
    <citation type="submission" date="2024-04" db="EMBL/GenBank/DDBJ databases">
        <authorList>
            <person name="Fracassetti M."/>
        </authorList>
    </citation>
    <scope>NUCLEOTIDE SEQUENCE [LARGE SCALE GENOMIC DNA]</scope>
</reference>
<evidence type="ECO:0000256" key="1">
    <source>
        <dbReference type="SAM" id="MobiDB-lite"/>
    </source>
</evidence>
<name>A0AAV2DCD2_9ROSI</name>
<feature type="region of interest" description="Disordered" evidence="1">
    <location>
        <begin position="78"/>
        <end position="101"/>
    </location>
</feature>